<dbReference type="InterPro" id="IPR022172">
    <property type="entry name" value="DUF3703"/>
</dbReference>
<dbReference type="Pfam" id="PF12487">
    <property type="entry name" value="DUF3703"/>
    <property type="match status" value="1"/>
</dbReference>
<name>A0A3S0Y3U6_CHLFR</name>
<evidence type="ECO:0008006" key="3">
    <source>
        <dbReference type="Google" id="ProtNLM"/>
    </source>
</evidence>
<protein>
    <recommendedName>
        <fullName evidence="3">DUF3703 domain-containing protein</fullName>
    </recommendedName>
</protein>
<dbReference type="RefSeq" id="WP_016877599.1">
    <property type="nucleotide sequence ID" value="NZ_AJLN01000017.1"/>
</dbReference>
<evidence type="ECO:0000313" key="1">
    <source>
        <dbReference type="EMBL" id="RUR83737.1"/>
    </source>
</evidence>
<organism evidence="1 2">
    <name type="scientific">Chlorogloeopsis fritschii PCC 6912</name>
    <dbReference type="NCBI Taxonomy" id="211165"/>
    <lineage>
        <taxon>Bacteria</taxon>
        <taxon>Bacillati</taxon>
        <taxon>Cyanobacteriota</taxon>
        <taxon>Cyanophyceae</taxon>
        <taxon>Nostocales</taxon>
        <taxon>Chlorogloeopsidaceae</taxon>
        <taxon>Chlorogloeopsis</taxon>
    </lineage>
</organism>
<accession>A0A3S0Y3U6</accession>
<reference evidence="1 2" key="1">
    <citation type="journal article" date="2019" name="Genome Biol. Evol.">
        <title>Day and night: Metabolic profiles and evolutionary relationships of six axenic non-marine cyanobacteria.</title>
        <authorList>
            <person name="Will S.E."/>
            <person name="Henke P."/>
            <person name="Boedeker C."/>
            <person name="Huang S."/>
            <person name="Brinkmann H."/>
            <person name="Rohde M."/>
            <person name="Jarek M."/>
            <person name="Friedl T."/>
            <person name="Seufert S."/>
            <person name="Schumacher M."/>
            <person name="Overmann J."/>
            <person name="Neumann-Schaal M."/>
            <person name="Petersen J."/>
        </authorList>
    </citation>
    <scope>NUCLEOTIDE SEQUENCE [LARGE SCALE GENOMIC DNA]</scope>
    <source>
        <strain evidence="1 2">PCC 6912</strain>
    </source>
</reference>
<sequence>MKAIVREHFETELRKAKTAIAAKDYETAWTALQRAHILGQAYPLPHAFAHWEMLKLAWIQRDFKEIAGQILPTVLAIPLTWLFGRMRELRPGRVNVDDSKQRSIPEDLLEILNQ</sequence>
<dbReference type="Proteomes" id="UP000268857">
    <property type="component" value="Unassembled WGS sequence"/>
</dbReference>
<dbReference type="AlphaFoldDB" id="A0A3S0Y3U6"/>
<evidence type="ECO:0000313" key="2">
    <source>
        <dbReference type="Proteomes" id="UP000268857"/>
    </source>
</evidence>
<gene>
    <name evidence="1" type="ORF">PCC6912_19800</name>
</gene>
<proteinExistence type="predicted"/>
<dbReference type="OrthoDB" id="9799416at2"/>
<dbReference type="STRING" id="211165.GCA_000317285_00262"/>
<comment type="caution">
    <text evidence="1">The sequence shown here is derived from an EMBL/GenBank/DDBJ whole genome shotgun (WGS) entry which is preliminary data.</text>
</comment>
<dbReference type="EMBL" id="RSCJ01000006">
    <property type="protein sequence ID" value="RUR83737.1"/>
    <property type="molecule type" value="Genomic_DNA"/>
</dbReference>
<keyword evidence="2" id="KW-1185">Reference proteome</keyword>